<evidence type="ECO:0000256" key="3">
    <source>
        <dbReference type="ARBA" id="ARBA00022989"/>
    </source>
</evidence>
<evidence type="ECO:0000256" key="1">
    <source>
        <dbReference type="ARBA" id="ARBA00004141"/>
    </source>
</evidence>
<dbReference type="SUPFAM" id="SSF103481">
    <property type="entry name" value="Multidrug resistance efflux transporter EmrE"/>
    <property type="match status" value="1"/>
</dbReference>
<sequence length="551" mass="59735">MDTTSTLTAAVADFTKEITKDADSTAKVPARHANPVVAFIIGLAIILLASILNAAGLNLTKLDHVRTSALPKASQRKDWLRPLWLLGMLLYMQAHNFTIRLLSLSQLIGSTLALEYMRAEYVAPLGSTSLVFNFLFARFLVGTPVTKTDIYGTIIVVVGVIGIVLFGAINSGLSSETDVAHLTYLWRRGGWLGFFFTMSFALILLLIFTSSLDAVLAARSDLSSEPFSGMSARQGAKPTPASYWGKVKTVWDNAMAWIMEKLEVWTAPKDDKTVAWTLGIGWACCGGGLAGGCLVFAKATVKLISGSLSHENSGNQFGHAAPIFQILLLAATAVLQIICLNRGLKVYDSTLVVPVFYGVYTAAGFLDSLIFNDSVDAYKSWTLFLIFVSIIVLISGVVLLTHKKPERTTPASTGRLGLAVRKYKHKAKQSDTKALVNRQVDGEEEGQSLRRSEEGNGETAEELWEVGEASDDEDEPNSSMRLQRTPTTAGGEEGVGLMLRDHEEEDAHELVHERSRAGSTLSRRASDPFRDEPDGFGEFANGHANAAGGDR</sequence>
<proteinExistence type="predicted"/>
<reference evidence="8" key="2">
    <citation type="submission" date="2015-01" db="EMBL/GenBank/DDBJ databases">
        <title>Evolutionary Origins and Diversification of the Mycorrhizal Mutualists.</title>
        <authorList>
            <consortium name="DOE Joint Genome Institute"/>
            <consortium name="Mycorrhizal Genomics Consortium"/>
            <person name="Kohler A."/>
            <person name="Kuo A."/>
            <person name="Nagy L.G."/>
            <person name="Floudas D."/>
            <person name="Copeland A."/>
            <person name="Barry K.W."/>
            <person name="Cichocki N."/>
            <person name="Veneault-Fourrey C."/>
            <person name="LaButti K."/>
            <person name="Lindquist E.A."/>
            <person name="Lipzen A."/>
            <person name="Lundell T."/>
            <person name="Morin E."/>
            <person name="Murat C."/>
            <person name="Riley R."/>
            <person name="Ohm R."/>
            <person name="Sun H."/>
            <person name="Tunlid A."/>
            <person name="Henrissat B."/>
            <person name="Grigoriev I.V."/>
            <person name="Hibbett D.S."/>
            <person name="Martin F."/>
        </authorList>
    </citation>
    <scope>NUCLEOTIDE SEQUENCE [LARGE SCALE GENOMIC DNA]</scope>
    <source>
        <strain evidence="8">F 1598</strain>
    </source>
</reference>
<dbReference type="AlphaFoldDB" id="A0A0C3F318"/>
<feature type="compositionally biased region" description="Polar residues" evidence="5">
    <location>
        <begin position="477"/>
        <end position="488"/>
    </location>
</feature>
<dbReference type="InterPro" id="IPR037185">
    <property type="entry name" value="EmrE-like"/>
</dbReference>
<reference evidence="7 8" key="1">
    <citation type="submission" date="2014-04" db="EMBL/GenBank/DDBJ databases">
        <authorList>
            <consortium name="DOE Joint Genome Institute"/>
            <person name="Kuo A."/>
            <person name="Tarkka M."/>
            <person name="Buscot F."/>
            <person name="Kohler A."/>
            <person name="Nagy L.G."/>
            <person name="Floudas D."/>
            <person name="Copeland A."/>
            <person name="Barry K.W."/>
            <person name="Cichocki N."/>
            <person name="Veneault-Fourrey C."/>
            <person name="LaButti K."/>
            <person name="Lindquist E.A."/>
            <person name="Lipzen A."/>
            <person name="Lundell T."/>
            <person name="Morin E."/>
            <person name="Murat C."/>
            <person name="Sun H."/>
            <person name="Tunlid A."/>
            <person name="Henrissat B."/>
            <person name="Grigoriev I.V."/>
            <person name="Hibbett D.S."/>
            <person name="Martin F."/>
            <person name="Nordberg H.P."/>
            <person name="Cantor M.N."/>
            <person name="Hua S.X."/>
        </authorList>
    </citation>
    <scope>NUCLEOTIDE SEQUENCE [LARGE SCALE GENOMIC DNA]</scope>
    <source>
        <strain evidence="7 8">F 1598</strain>
    </source>
</reference>
<feature type="transmembrane region" description="Helical" evidence="6">
    <location>
        <begin position="383"/>
        <end position="401"/>
    </location>
</feature>
<evidence type="ECO:0000256" key="2">
    <source>
        <dbReference type="ARBA" id="ARBA00022692"/>
    </source>
</evidence>
<feature type="transmembrane region" description="Helical" evidence="6">
    <location>
        <begin position="36"/>
        <end position="59"/>
    </location>
</feature>
<dbReference type="EMBL" id="KN833062">
    <property type="protein sequence ID" value="KIM74336.1"/>
    <property type="molecule type" value="Genomic_DNA"/>
</dbReference>
<accession>A0A0C3F318</accession>
<keyword evidence="2 6" id="KW-0812">Transmembrane</keyword>
<evidence type="ECO:0000313" key="8">
    <source>
        <dbReference type="Proteomes" id="UP000054166"/>
    </source>
</evidence>
<dbReference type="STRING" id="765440.A0A0C3F318"/>
<dbReference type="Proteomes" id="UP000054166">
    <property type="component" value="Unassembled WGS sequence"/>
</dbReference>
<name>A0A0C3F318_PILCF</name>
<feature type="transmembrane region" description="Helical" evidence="6">
    <location>
        <begin position="150"/>
        <end position="169"/>
    </location>
</feature>
<dbReference type="PANTHER" id="PTHR12570:SF82">
    <property type="entry name" value="NIPA-LIKE PROTEIN 3"/>
    <property type="match status" value="1"/>
</dbReference>
<organism evidence="7 8">
    <name type="scientific">Piloderma croceum (strain F 1598)</name>
    <dbReference type="NCBI Taxonomy" id="765440"/>
    <lineage>
        <taxon>Eukaryota</taxon>
        <taxon>Fungi</taxon>
        <taxon>Dikarya</taxon>
        <taxon>Basidiomycota</taxon>
        <taxon>Agaricomycotina</taxon>
        <taxon>Agaricomycetes</taxon>
        <taxon>Agaricomycetidae</taxon>
        <taxon>Atheliales</taxon>
        <taxon>Atheliaceae</taxon>
        <taxon>Piloderma</taxon>
    </lineage>
</organism>
<feature type="compositionally biased region" description="Acidic residues" evidence="5">
    <location>
        <begin position="455"/>
        <end position="476"/>
    </location>
</feature>
<evidence type="ECO:0000256" key="5">
    <source>
        <dbReference type="SAM" id="MobiDB-lite"/>
    </source>
</evidence>
<feature type="transmembrane region" description="Helical" evidence="6">
    <location>
        <begin position="79"/>
        <end position="101"/>
    </location>
</feature>
<comment type="subcellular location">
    <subcellularLocation>
        <location evidence="1">Membrane</location>
        <topology evidence="1">Multi-pass membrane protein</topology>
    </subcellularLocation>
</comment>
<feature type="region of interest" description="Disordered" evidence="5">
    <location>
        <begin position="437"/>
        <end position="551"/>
    </location>
</feature>
<feature type="transmembrane region" description="Helical" evidence="6">
    <location>
        <begin position="274"/>
        <end position="297"/>
    </location>
</feature>
<protein>
    <submittedName>
        <fullName evidence="7">Uncharacterized protein</fullName>
    </submittedName>
</protein>
<feature type="transmembrane region" description="Helical" evidence="6">
    <location>
        <begin position="121"/>
        <end position="141"/>
    </location>
</feature>
<dbReference type="InParanoid" id="A0A0C3F318"/>
<dbReference type="InterPro" id="IPR008521">
    <property type="entry name" value="Mg_trans_NIPA"/>
</dbReference>
<dbReference type="Pfam" id="PF05653">
    <property type="entry name" value="Mg_trans_NIPA"/>
    <property type="match status" value="1"/>
</dbReference>
<feature type="compositionally biased region" description="Basic and acidic residues" evidence="5">
    <location>
        <begin position="524"/>
        <end position="533"/>
    </location>
</feature>
<dbReference type="OrthoDB" id="165382at2759"/>
<gene>
    <name evidence="7" type="ORF">PILCRDRAFT_80130</name>
</gene>
<evidence type="ECO:0000256" key="4">
    <source>
        <dbReference type="ARBA" id="ARBA00023136"/>
    </source>
</evidence>
<feature type="transmembrane region" description="Helical" evidence="6">
    <location>
        <begin position="189"/>
        <end position="209"/>
    </location>
</feature>
<feature type="transmembrane region" description="Helical" evidence="6">
    <location>
        <begin position="351"/>
        <end position="371"/>
    </location>
</feature>
<keyword evidence="4 6" id="KW-0472">Membrane</keyword>
<dbReference type="GO" id="GO:0015095">
    <property type="term" value="F:magnesium ion transmembrane transporter activity"/>
    <property type="evidence" value="ECO:0007669"/>
    <property type="project" value="InterPro"/>
</dbReference>
<feature type="transmembrane region" description="Helical" evidence="6">
    <location>
        <begin position="317"/>
        <end position="339"/>
    </location>
</feature>
<dbReference type="PANTHER" id="PTHR12570">
    <property type="match status" value="1"/>
</dbReference>
<evidence type="ECO:0000313" key="7">
    <source>
        <dbReference type="EMBL" id="KIM74336.1"/>
    </source>
</evidence>
<dbReference type="HOGENOM" id="CLU_033925_0_0_1"/>
<keyword evidence="8" id="KW-1185">Reference proteome</keyword>
<keyword evidence="3 6" id="KW-1133">Transmembrane helix</keyword>
<evidence type="ECO:0000256" key="6">
    <source>
        <dbReference type="SAM" id="Phobius"/>
    </source>
</evidence>
<dbReference type="GO" id="GO:0016020">
    <property type="term" value="C:membrane"/>
    <property type="evidence" value="ECO:0007669"/>
    <property type="project" value="UniProtKB-SubCell"/>
</dbReference>